<dbReference type="SMART" id="SM00387">
    <property type="entry name" value="HATPase_c"/>
    <property type="match status" value="1"/>
</dbReference>
<reference evidence="14 15" key="1">
    <citation type="submission" date="2019-12" db="EMBL/GenBank/DDBJ databases">
        <authorList>
            <person name="Wolfe R."/>
            <person name="Danczak R."/>
            <person name="Wilkins M."/>
        </authorList>
    </citation>
    <scope>NUCLEOTIDE SEQUENCE [LARGE SCALE GENOMIC DNA]</scope>
    <source>
        <strain evidence="14">X2_MaxBin.013</strain>
    </source>
</reference>
<dbReference type="InterPro" id="IPR036890">
    <property type="entry name" value="HATPase_C_sf"/>
</dbReference>
<dbReference type="GO" id="GO:0016036">
    <property type="term" value="P:cellular response to phosphate starvation"/>
    <property type="evidence" value="ECO:0007669"/>
    <property type="project" value="TreeGrafter"/>
</dbReference>
<dbReference type="InterPro" id="IPR031967">
    <property type="entry name" value="PhoR_single_Cache-like_dom"/>
</dbReference>
<dbReference type="SMART" id="SM00091">
    <property type="entry name" value="PAS"/>
    <property type="match status" value="1"/>
</dbReference>
<dbReference type="Pfam" id="PF02518">
    <property type="entry name" value="HATPase_c"/>
    <property type="match status" value="1"/>
</dbReference>
<dbReference type="CDD" id="cd00082">
    <property type="entry name" value="HisKA"/>
    <property type="match status" value="1"/>
</dbReference>
<dbReference type="PROSITE" id="PS50113">
    <property type="entry name" value="PAC"/>
    <property type="match status" value="1"/>
</dbReference>
<dbReference type="SUPFAM" id="SSF47384">
    <property type="entry name" value="Homodimeric domain of signal transducing histidine kinase"/>
    <property type="match status" value="1"/>
</dbReference>
<dbReference type="InterPro" id="IPR035965">
    <property type="entry name" value="PAS-like_dom_sf"/>
</dbReference>
<dbReference type="Proteomes" id="UP000488506">
    <property type="component" value="Unassembled WGS sequence"/>
</dbReference>
<dbReference type="InterPro" id="IPR000700">
    <property type="entry name" value="PAS-assoc_C"/>
</dbReference>
<gene>
    <name evidence="14" type="ORF">FD145_1093</name>
</gene>
<feature type="domain" description="Histidine kinase" evidence="10">
    <location>
        <begin position="373"/>
        <end position="589"/>
    </location>
</feature>
<accession>A0A833L0H1</accession>
<evidence type="ECO:0000313" key="14">
    <source>
        <dbReference type="EMBL" id="KAF0133777.1"/>
    </source>
</evidence>
<dbReference type="InterPro" id="IPR004358">
    <property type="entry name" value="Sig_transdc_His_kin-like_C"/>
</dbReference>
<feature type="domain" description="PAS" evidence="11">
    <location>
        <begin position="249"/>
        <end position="294"/>
    </location>
</feature>
<feature type="transmembrane region" description="Helical" evidence="9">
    <location>
        <begin position="172"/>
        <end position="195"/>
    </location>
</feature>
<dbReference type="PROSITE" id="PS50885">
    <property type="entry name" value="HAMP"/>
    <property type="match status" value="1"/>
</dbReference>
<dbReference type="PANTHER" id="PTHR45453">
    <property type="entry name" value="PHOSPHATE REGULON SENSOR PROTEIN PHOR"/>
    <property type="match status" value="1"/>
</dbReference>
<keyword evidence="8 9" id="KW-0472">Membrane</keyword>
<keyword evidence="5" id="KW-0808">Transferase</keyword>
<dbReference type="CDD" id="cd00130">
    <property type="entry name" value="PAS"/>
    <property type="match status" value="1"/>
</dbReference>
<dbReference type="SMART" id="SM00388">
    <property type="entry name" value="HisKA"/>
    <property type="match status" value="1"/>
</dbReference>
<protein>
    <recommendedName>
        <fullName evidence="3">histidine kinase</fullName>
        <ecNumber evidence="3">2.7.13.3</ecNumber>
    </recommendedName>
</protein>
<dbReference type="SUPFAM" id="SSF55874">
    <property type="entry name" value="ATPase domain of HSP90 chaperone/DNA topoisomerase II/histidine kinase"/>
    <property type="match status" value="1"/>
</dbReference>
<dbReference type="GO" id="GO:0000155">
    <property type="term" value="F:phosphorelay sensor kinase activity"/>
    <property type="evidence" value="ECO:0007669"/>
    <property type="project" value="InterPro"/>
</dbReference>
<proteinExistence type="predicted"/>
<keyword evidence="7" id="KW-0902">Two-component regulatory system</keyword>
<dbReference type="Gene3D" id="6.10.340.10">
    <property type="match status" value="1"/>
</dbReference>
<evidence type="ECO:0000259" key="12">
    <source>
        <dbReference type="PROSITE" id="PS50113"/>
    </source>
</evidence>
<evidence type="ECO:0000256" key="2">
    <source>
        <dbReference type="ARBA" id="ARBA00004370"/>
    </source>
</evidence>
<evidence type="ECO:0000256" key="9">
    <source>
        <dbReference type="SAM" id="Phobius"/>
    </source>
</evidence>
<dbReference type="Pfam" id="PF13426">
    <property type="entry name" value="PAS_9"/>
    <property type="match status" value="1"/>
</dbReference>
<sequence>MLKKILFASFIGIVIFSFLFVGILSEPEIRSAIISHLTNDLYRQALLSKDDYTRLLRQTSDRSVIQTIALKTASLSGSRVTIIANNGTVLGDSGTPLKDLPALENHADRPEIISASGKGAGKSVRHSHTLGKDLIYLAIPLRNNAGGIIGFLRFSIPISYASDLILRFYKPILIALVAAAALAVLFSFLFARFFYAPIERLVAVSAKIAQGEIPQTILHKSRFEVGILEEAVERMSRRLADNFNKLSDERGQMAAIISNMAEGVIAINSTGRIIAINPVMEKLFGQTMPEVAGKLAREGIRNNEITGLLEDALTAGRLLEKEIDLYVPSRKHFIAHAGPIRNAQNVIIGVVCVLYDITELKKLENYRSEFVANVSHELKTPLATIHSYVQTLAGGAINDPEHNLTFLEKIDKHVLSLAALIDDILEISQLESKEGLTPFSTFNIIETANHALDAVIERIEKKKISLKKEFASADLLVRGMEDHIYRAILNLLENAITYTPDGGSIAVSCMKQDNKALISVADTGIGIPDEHLPRIFERFYRVEQSRSRQMGGTGLGLAIVKHVMNIHNGTVTIESEVGKGSKFTLIFPA</sequence>
<keyword evidence="6 14" id="KW-0418">Kinase</keyword>
<dbReference type="InterPro" id="IPR036097">
    <property type="entry name" value="HisK_dim/P_sf"/>
</dbReference>
<evidence type="ECO:0000256" key="8">
    <source>
        <dbReference type="ARBA" id="ARBA00023136"/>
    </source>
</evidence>
<dbReference type="CDD" id="cd06225">
    <property type="entry name" value="HAMP"/>
    <property type="match status" value="1"/>
</dbReference>
<dbReference type="PANTHER" id="PTHR45453:SF1">
    <property type="entry name" value="PHOSPHATE REGULON SENSOR PROTEIN PHOR"/>
    <property type="match status" value="1"/>
</dbReference>
<evidence type="ECO:0000256" key="4">
    <source>
        <dbReference type="ARBA" id="ARBA00022553"/>
    </source>
</evidence>
<evidence type="ECO:0000313" key="15">
    <source>
        <dbReference type="Proteomes" id="UP000488506"/>
    </source>
</evidence>
<comment type="catalytic activity">
    <reaction evidence="1">
        <text>ATP + protein L-histidine = ADP + protein N-phospho-L-histidine.</text>
        <dbReference type="EC" id="2.7.13.3"/>
    </reaction>
</comment>
<organism evidence="14 15">
    <name type="scientific">Candidatus Saganbacteria bacterium</name>
    <dbReference type="NCBI Taxonomy" id="2575572"/>
    <lineage>
        <taxon>Bacteria</taxon>
        <taxon>Bacillati</taxon>
        <taxon>Saganbacteria</taxon>
    </lineage>
</organism>
<feature type="domain" description="PAC" evidence="12">
    <location>
        <begin position="319"/>
        <end position="369"/>
    </location>
</feature>
<dbReference type="InterPro" id="IPR005467">
    <property type="entry name" value="His_kinase_dom"/>
</dbReference>
<dbReference type="SUPFAM" id="SSF55785">
    <property type="entry name" value="PYP-like sensor domain (PAS domain)"/>
    <property type="match status" value="1"/>
</dbReference>
<feature type="domain" description="HAMP" evidence="13">
    <location>
        <begin position="192"/>
        <end position="244"/>
    </location>
</feature>
<dbReference type="InterPro" id="IPR000014">
    <property type="entry name" value="PAS"/>
</dbReference>
<keyword evidence="9" id="KW-1133">Transmembrane helix</keyword>
<evidence type="ECO:0000259" key="11">
    <source>
        <dbReference type="PROSITE" id="PS50112"/>
    </source>
</evidence>
<evidence type="ECO:0000259" key="13">
    <source>
        <dbReference type="PROSITE" id="PS50885"/>
    </source>
</evidence>
<dbReference type="Gene3D" id="3.30.450.20">
    <property type="entry name" value="PAS domain"/>
    <property type="match status" value="1"/>
</dbReference>
<dbReference type="AlphaFoldDB" id="A0A833L0H1"/>
<comment type="subcellular location">
    <subcellularLocation>
        <location evidence="2">Membrane</location>
    </subcellularLocation>
</comment>
<evidence type="ECO:0000256" key="1">
    <source>
        <dbReference type="ARBA" id="ARBA00000085"/>
    </source>
</evidence>
<comment type="caution">
    <text evidence="14">The sequence shown here is derived from an EMBL/GenBank/DDBJ whole genome shotgun (WGS) entry which is preliminary data.</text>
</comment>
<dbReference type="Pfam" id="PF16736">
    <property type="entry name" value="sCache_like"/>
    <property type="match status" value="1"/>
</dbReference>
<dbReference type="GO" id="GO:0004721">
    <property type="term" value="F:phosphoprotein phosphatase activity"/>
    <property type="evidence" value="ECO:0007669"/>
    <property type="project" value="TreeGrafter"/>
</dbReference>
<dbReference type="PROSITE" id="PS50109">
    <property type="entry name" value="HIS_KIN"/>
    <property type="match status" value="1"/>
</dbReference>
<dbReference type="Gene3D" id="1.10.287.130">
    <property type="match status" value="1"/>
</dbReference>
<evidence type="ECO:0000256" key="3">
    <source>
        <dbReference type="ARBA" id="ARBA00012438"/>
    </source>
</evidence>
<dbReference type="SMART" id="SM00304">
    <property type="entry name" value="HAMP"/>
    <property type="match status" value="1"/>
</dbReference>
<dbReference type="EMBL" id="WPAF01000018">
    <property type="protein sequence ID" value="KAF0133777.1"/>
    <property type="molecule type" value="Genomic_DNA"/>
</dbReference>
<keyword evidence="4" id="KW-0597">Phosphoprotein</keyword>
<dbReference type="EC" id="2.7.13.3" evidence="3"/>
<keyword evidence="9" id="KW-0812">Transmembrane</keyword>
<feature type="transmembrane region" description="Helical" evidence="9">
    <location>
        <begin position="6"/>
        <end position="24"/>
    </location>
</feature>
<dbReference type="InterPro" id="IPR003594">
    <property type="entry name" value="HATPase_dom"/>
</dbReference>
<dbReference type="Pfam" id="PF00512">
    <property type="entry name" value="HisKA"/>
    <property type="match status" value="1"/>
</dbReference>
<dbReference type="GO" id="GO:0005886">
    <property type="term" value="C:plasma membrane"/>
    <property type="evidence" value="ECO:0007669"/>
    <property type="project" value="TreeGrafter"/>
</dbReference>
<dbReference type="SUPFAM" id="SSF158472">
    <property type="entry name" value="HAMP domain-like"/>
    <property type="match status" value="1"/>
</dbReference>
<dbReference type="InterPro" id="IPR003660">
    <property type="entry name" value="HAMP_dom"/>
</dbReference>
<dbReference type="FunFam" id="3.30.565.10:FF:000006">
    <property type="entry name" value="Sensor histidine kinase WalK"/>
    <property type="match status" value="1"/>
</dbReference>
<dbReference type="Pfam" id="PF00672">
    <property type="entry name" value="HAMP"/>
    <property type="match status" value="1"/>
</dbReference>
<dbReference type="PROSITE" id="PS50112">
    <property type="entry name" value="PAS"/>
    <property type="match status" value="1"/>
</dbReference>
<dbReference type="NCBIfam" id="TIGR00229">
    <property type="entry name" value="sensory_box"/>
    <property type="match status" value="1"/>
</dbReference>
<dbReference type="FunFam" id="1.10.287.130:FF:000001">
    <property type="entry name" value="Two-component sensor histidine kinase"/>
    <property type="match status" value="1"/>
</dbReference>
<evidence type="ECO:0000259" key="10">
    <source>
        <dbReference type="PROSITE" id="PS50109"/>
    </source>
</evidence>
<dbReference type="InterPro" id="IPR003661">
    <property type="entry name" value="HisK_dim/P_dom"/>
</dbReference>
<dbReference type="PRINTS" id="PR00344">
    <property type="entry name" value="BCTRLSENSOR"/>
</dbReference>
<evidence type="ECO:0000256" key="6">
    <source>
        <dbReference type="ARBA" id="ARBA00022777"/>
    </source>
</evidence>
<dbReference type="Gene3D" id="3.30.565.10">
    <property type="entry name" value="Histidine kinase-like ATPase, C-terminal domain"/>
    <property type="match status" value="1"/>
</dbReference>
<name>A0A833L0H1_UNCSA</name>
<evidence type="ECO:0000256" key="7">
    <source>
        <dbReference type="ARBA" id="ARBA00023012"/>
    </source>
</evidence>
<evidence type="ECO:0000256" key="5">
    <source>
        <dbReference type="ARBA" id="ARBA00022679"/>
    </source>
</evidence>
<dbReference type="InterPro" id="IPR050351">
    <property type="entry name" value="BphY/WalK/GraS-like"/>
</dbReference>